<dbReference type="OrthoDB" id="591557at2759"/>
<protein>
    <submittedName>
        <fullName evidence="1">F-box protein CPR30-like</fullName>
    </submittedName>
</protein>
<comment type="caution">
    <text evidence="1">The sequence shown here is derived from an EMBL/GenBank/DDBJ whole genome shotgun (WGS) entry which is preliminary data.</text>
</comment>
<dbReference type="EMBL" id="SMOL01000695">
    <property type="protein sequence ID" value="KAB2602044.1"/>
    <property type="molecule type" value="Genomic_DNA"/>
</dbReference>
<proteinExistence type="predicted"/>
<sequence>MDCHLDDDRPGMILTLDLASEKYSEFPIPVHGDQDEIYVVPRPVRYLYICHHNFEVPGFQTDDWIMKEYGVTGSWRTLLCSVKKSGLPHMNFDSHVKPLVFSKNEQVEFCRKPDEFEVIVCEGGGARGAFVLFSMVIL</sequence>
<reference evidence="2" key="2">
    <citation type="submission" date="2019-10" db="EMBL/GenBank/DDBJ databases">
        <title>A de novo genome assembly of a pear dwarfing rootstock.</title>
        <authorList>
            <person name="Wang F."/>
            <person name="Wang J."/>
            <person name="Li S."/>
            <person name="Zhang Y."/>
            <person name="Fang M."/>
            <person name="Ma L."/>
            <person name="Zhao Y."/>
            <person name="Jiang S."/>
        </authorList>
    </citation>
    <scope>NUCLEOTIDE SEQUENCE [LARGE SCALE GENOMIC DNA]</scope>
</reference>
<dbReference type="AlphaFoldDB" id="A0A5N5FUV1"/>
<dbReference type="Proteomes" id="UP000327157">
    <property type="component" value="Chromosome 10"/>
</dbReference>
<evidence type="ECO:0000313" key="1">
    <source>
        <dbReference type="EMBL" id="KAB2602044.1"/>
    </source>
</evidence>
<evidence type="ECO:0000313" key="2">
    <source>
        <dbReference type="Proteomes" id="UP000327157"/>
    </source>
</evidence>
<gene>
    <name evidence="1" type="ORF">D8674_003049</name>
</gene>
<reference evidence="1 2" key="1">
    <citation type="submission" date="2019-09" db="EMBL/GenBank/DDBJ databases">
        <authorList>
            <person name="Ou C."/>
        </authorList>
    </citation>
    <scope>NUCLEOTIDE SEQUENCE [LARGE SCALE GENOMIC DNA]</scope>
    <source>
        <strain evidence="1">S2</strain>
        <tissue evidence="1">Leaf</tissue>
    </source>
</reference>
<organism evidence="1 2">
    <name type="scientific">Pyrus ussuriensis x Pyrus communis</name>
    <dbReference type="NCBI Taxonomy" id="2448454"/>
    <lineage>
        <taxon>Eukaryota</taxon>
        <taxon>Viridiplantae</taxon>
        <taxon>Streptophyta</taxon>
        <taxon>Embryophyta</taxon>
        <taxon>Tracheophyta</taxon>
        <taxon>Spermatophyta</taxon>
        <taxon>Magnoliopsida</taxon>
        <taxon>eudicotyledons</taxon>
        <taxon>Gunneridae</taxon>
        <taxon>Pentapetalae</taxon>
        <taxon>rosids</taxon>
        <taxon>fabids</taxon>
        <taxon>Rosales</taxon>
        <taxon>Rosaceae</taxon>
        <taxon>Amygdaloideae</taxon>
        <taxon>Maleae</taxon>
        <taxon>Pyrus</taxon>
    </lineage>
</organism>
<accession>A0A5N5FUV1</accession>
<keyword evidence="2" id="KW-1185">Reference proteome</keyword>
<reference evidence="1 2" key="3">
    <citation type="submission" date="2019-11" db="EMBL/GenBank/DDBJ databases">
        <title>A de novo genome assembly of a pear dwarfing rootstock.</title>
        <authorList>
            <person name="Wang F."/>
            <person name="Wang J."/>
            <person name="Li S."/>
            <person name="Zhang Y."/>
            <person name="Fang M."/>
            <person name="Ma L."/>
            <person name="Zhao Y."/>
            <person name="Jiang S."/>
        </authorList>
    </citation>
    <scope>NUCLEOTIDE SEQUENCE [LARGE SCALE GENOMIC DNA]</scope>
    <source>
        <strain evidence="1">S2</strain>
        <tissue evidence="1">Leaf</tissue>
    </source>
</reference>
<name>A0A5N5FUV1_9ROSA</name>